<dbReference type="EMBL" id="AYSV01000087">
    <property type="protein sequence ID" value="ETD70806.1"/>
    <property type="molecule type" value="Genomic_DNA"/>
</dbReference>
<keyword evidence="2" id="KW-1185">Reference proteome</keyword>
<evidence type="ECO:0000313" key="2">
    <source>
        <dbReference type="Proteomes" id="UP000018766"/>
    </source>
</evidence>
<accession>V8G3Y2</accession>
<organism evidence="1 2">
    <name type="scientific">Pelistega indica</name>
    <dbReference type="NCBI Taxonomy" id="1414851"/>
    <lineage>
        <taxon>Bacteria</taxon>
        <taxon>Pseudomonadati</taxon>
        <taxon>Pseudomonadota</taxon>
        <taxon>Betaproteobacteria</taxon>
        <taxon>Burkholderiales</taxon>
        <taxon>Alcaligenaceae</taxon>
        <taxon>Pelistega</taxon>
    </lineage>
</organism>
<protein>
    <submittedName>
        <fullName evidence="1">Uncharacterized protein</fullName>
    </submittedName>
</protein>
<dbReference type="AlphaFoldDB" id="V8G3Y2"/>
<sequence length="50" mass="5821">MKMSQYTDSQVMVILKQAQTDMPVCVRFVPSMLEQIIEWRGARQVYALTV</sequence>
<comment type="caution">
    <text evidence="1">The sequence shown here is derived from an EMBL/GenBank/DDBJ whole genome shotgun (WGS) entry which is preliminary data.</text>
</comment>
<evidence type="ECO:0000313" key="1">
    <source>
        <dbReference type="EMBL" id="ETD70806.1"/>
    </source>
</evidence>
<dbReference type="RefSeq" id="WP_023951264.1">
    <property type="nucleotide sequence ID" value="NZ_AYSV01000087.1"/>
</dbReference>
<dbReference type="Proteomes" id="UP000018766">
    <property type="component" value="Unassembled WGS sequence"/>
</dbReference>
<reference evidence="1 2" key="1">
    <citation type="submission" date="2013-11" db="EMBL/GenBank/DDBJ databases">
        <title>Genomic analysis of Pelistega sp. HM-7.</title>
        <authorList>
            <person name="Kumbhare S.V."/>
            <person name="Shetty S.A."/>
            <person name="Sharma O."/>
            <person name="Dhotre D.P."/>
        </authorList>
    </citation>
    <scope>NUCLEOTIDE SEQUENCE [LARGE SCALE GENOMIC DNA]</scope>
    <source>
        <strain evidence="1 2">HM-7</strain>
    </source>
</reference>
<gene>
    <name evidence="1" type="ORF">V757_07375</name>
</gene>
<proteinExistence type="predicted"/>
<name>V8G3Y2_9BURK</name>